<proteinExistence type="predicted"/>
<sequence length="47" mass="5574">MYLHRSCSAKHILEIQPRTEVSMCIQVTAEQTFQKRGEELHYFSFIS</sequence>
<dbReference type="AlphaFoldDB" id="A0A0B1SZX6"/>
<gene>
    <name evidence="1" type="ORF">OESDEN_09302</name>
</gene>
<name>A0A0B1SZX6_OESDE</name>
<protein>
    <submittedName>
        <fullName evidence="1">Uncharacterized protein</fullName>
    </submittedName>
</protein>
<dbReference type="Proteomes" id="UP000053660">
    <property type="component" value="Unassembled WGS sequence"/>
</dbReference>
<organism evidence="1 2">
    <name type="scientific">Oesophagostomum dentatum</name>
    <name type="common">Nodular worm</name>
    <dbReference type="NCBI Taxonomy" id="61180"/>
    <lineage>
        <taxon>Eukaryota</taxon>
        <taxon>Metazoa</taxon>
        <taxon>Ecdysozoa</taxon>
        <taxon>Nematoda</taxon>
        <taxon>Chromadorea</taxon>
        <taxon>Rhabditida</taxon>
        <taxon>Rhabditina</taxon>
        <taxon>Rhabditomorpha</taxon>
        <taxon>Strongyloidea</taxon>
        <taxon>Strongylidae</taxon>
        <taxon>Oesophagostomum</taxon>
    </lineage>
</organism>
<keyword evidence="2" id="KW-1185">Reference proteome</keyword>
<reference evidence="1 2" key="1">
    <citation type="submission" date="2014-03" db="EMBL/GenBank/DDBJ databases">
        <title>Draft genome of the hookworm Oesophagostomum dentatum.</title>
        <authorList>
            <person name="Mitreva M."/>
        </authorList>
    </citation>
    <scope>NUCLEOTIDE SEQUENCE [LARGE SCALE GENOMIC DNA]</scope>
    <source>
        <strain evidence="1 2">OD-Hann</strain>
    </source>
</reference>
<accession>A0A0B1SZX6</accession>
<evidence type="ECO:0000313" key="1">
    <source>
        <dbReference type="EMBL" id="KHJ90843.1"/>
    </source>
</evidence>
<evidence type="ECO:0000313" key="2">
    <source>
        <dbReference type="Proteomes" id="UP000053660"/>
    </source>
</evidence>
<dbReference type="EMBL" id="KN552604">
    <property type="protein sequence ID" value="KHJ90843.1"/>
    <property type="molecule type" value="Genomic_DNA"/>
</dbReference>